<dbReference type="SUPFAM" id="SSF52374">
    <property type="entry name" value="Nucleotidylyl transferase"/>
    <property type="match status" value="1"/>
</dbReference>
<dbReference type="AlphaFoldDB" id="A0A2W1N3Q5"/>
<accession>A0A2W1N3Q5</accession>
<evidence type="ECO:0000313" key="1">
    <source>
        <dbReference type="EMBL" id="PZE18967.1"/>
    </source>
</evidence>
<sequence>MTQKRLTTEEKALSINLDPTIYGSFAEIGAGQEVAATFFRTGGSSGTIAYTHSAYDMKISDSMYGKCKRYVCEDRLHQMLDKEYQNLHNTIPKRAETSRFFAFANTVESLNYHKTNQGQGWVGIKFQLKKHGPPNQIILHVKMHDNSHQEQQKTLGILGVNLIHAAYSDYEKITEFLEDLSYRLPKDRMEIDMCSVTGPDFEHVDNRLIALLLVKTKLTDATMFDQTGQVIQATSTLYKKNIFLMRGRFRPATKVHVDMVSAGLDLFLKEPEVDPEQVQVLLELTLKDLTADGKISIKDFLDRAELLTSMGYTVMISNYLKHYKMIEYLSTFTKGRKMGVVLGVYNLQTIFDEKYYDNLEGGLLEAFGRGFGRNVKMFVYPALNVEDGSLYDLANFELPSHLTGLLDYMKKTNKIEAISDYKYQLMKIFSDDVLAKIKAGASNWEEDVPEEVMKAIKYYKLFGYKTKKVKV</sequence>
<gene>
    <name evidence="1" type="ORF">DNU06_01335</name>
</gene>
<protein>
    <submittedName>
        <fullName evidence="1">TonB-dependent receptor</fullName>
    </submittedName>
</protein>
<organism evidence="1 2">
    <name type="scientific">Putridiphycobacter roseus</name>
    <dbReference type="NCBI Taxonomy" id="2219161"/>
    <lineage>
        <taxon>Bacteria</taxon>
        <taxon>Pseudomonadati</taxon>
        <taxon>Bacteroidota</taxon>
        <taxon>Flavobacteriia</taxon>
        <taxon>Flavobacteriales</taxon>
        <taxon>Crocinitomicaceae</taxon>
        <taxon>Putridiphycobacter</taxon>
    </lineage>
</organism>
<dbReference type="OrthoDB" id="179386at2"/>
<name>A0A2W1N3Q5_9FLAO</name>
<dbReference type="EMBL" id="QKSB01000001">
    <property type="protein sequence ID" value="PZE18967.1"/>
    <property type="molecule type" value="Genomic_DNA"/>
</dbReference>
<reference evidence="1 2" key="1">
    <citation type="submission" date="2018-06" db="EMBL/GenBank/DDBJ databases">
        <title>The draft genome sequence of Crocinitomix sp. SM1701.</title>
        <authorList>
            <person name="Zhang X."/>
        </authorList>
    </citation>
    <scope>NUCLEOTIDE SEQUENCE [LARGE SCALE GENOMIC DNA]</scope>
    <source>
        <strain evidence="1 2">SM1701</strain>
    </source>
</reference>
<proteinExistence type="predicted"/>
<comment type="caution">
    <text evidence="1">The sequence shown here is derived from an EMBL/GenBank/DDBJ whole genome shotgun (WGS) entry which is preliminary data.</text>
</comment>
<evidence type="ECO:0000313" key="2">
    <source>
        <dbReference type="Proteomes" id="UP000249248"/>
    </source>
</evidence>
<keyword evidence="1" id="KW-0675">Receptor</keyword>
<keyword evidence="2" id="KW-1185">Reference proteome</keyword>
<dbReference type="Proteomes" id="UP000249248">
    <property type="component" value="Unassembled WGS sequence"/>
</dbReference>